<dbReference type="AlphaFoldDB" id="A0A409X7K7"/>
<protein>
    <submittedName>
        <fullName evidence="1">Uncharacterized protein</fullName>
    </submittedName>
</protein>
<dbReference type="PANTHER" id="PTHR33266">
    <property type="entry name" value="CHROMOSOME 15, WHOLE GENOME SHOTGUN SEQUENCE"/>
    <property type="match status" value="1"/>
</dbReference>
<evidence type="ECO:0000313" key="1">
    <source>
        <dbReference type="EMBL" id="PPQ86746.1"/>
    </source>
</evidence>
<accession>A0A409X7K7</accession>
<evidence type="ECO:0000313" key="2">
    <source>
        <dbReference type="Proteomes" id="UP000283269"/>
    </source>
</evidence>
<organism evidence="1 2">
    <name type="scientific">Psilocybe cyanescens</name>
    <dbReference type="NCBI Taxonomy" id="93625"/>
    <lineage>
        <taxon>Eukaryota</taxon>
        <taxon>Fungi</taxon>
        <taxon>Dikarya</taxon>
        <taxon>Basidiomycota</taxon>
        <taxon>Agaricomycotina</taxon>
        <taxon>Agaricomycetes</taxon>
        <taxon>Agaricomycetidae</taxon>
        <taxon>Agaricales</taxon>
        <taxon>Agaricineae</taxon>
        <taxon>Strophariaceae</taxon>
        <taxon>Psilocybe</taxon>
    </lineage>
</organism>
<reference evidence="1 2" key="1">
    <citation type="journal article" date="2018" name="Evol. Lett.">
        <title>Horizontal gene cluster transfer increased hallucinogenic mushroom diversity.</title>
        <authorList>
            <person name="Reynolds H.T."/>
            <person name="Vijayakumar V."/>
            <person name="Gluck-Thaler E."/>
            <person name="Korotkin H.B."/>
            <person name="Matheny P.B."/>
            <person name="Slot J.C."/>
        </authorList>
    </citation>
    <scope>NUCLEOTIDE SEQUENCE [LARGE SCALE GENOMIC DNA]</scope>
    <source>
        <strain evidence="1 2">2631</strain>
    </source>
</reference>
<gene>
    <name evidence="1" type="ORF">CVT25_012383</name>
</gene>
<dbReference type="STRING" id="93625.A0A409X7K7"/>
<dbReference type="OrthoDB" id="3270019at2759"/>
<dbReference type="InParanoid" id="A0A409X7K7"/>
<dbReference type="Proteomes" id="UP000283269">
    <property type="component" value="Unassembled WGS sequence"/>
</dbReference>
<dbReference type="PANTHER" id="PTHR33266:SF1">
    <property type="entry name" value="F-BOX DOMAIN-CONTAINING PROTEIN"/>
    <property type="match status" value="1"/>
</dbReference>
<proteinExistence type="predicted"/>
<keyword evidence="2" id="KW-1185">Reference proteome</keyword>
<name>A0A409X7K7_PSICY</name>
<comment type="caution">
    <text evidence="1">The sequence shown here is derived from an EMBL/GenBank/DDBJ whole genome shotgun (WGS) entry which is preliminary data.</text>
</comment>
<sequence>MVSQKEILGRYLYEWFRGNDASDPPKGIRRDYNPDLLMRTPTYWSNIQYWSNIRSLSLDQVMSRQMEVRLTIIAVIGCLEQQIQPPDTRSLTENFYEIAWEALVEGDNKKNLSPLLQLLVDKGMIENPDESAASYEFAGVPDAKWMSKAWESTYYGEHHINLLTNIRNSIDSNPYENTAAIIQSSGFGKSRTVDEMATLVATIPMNILDTKENDEGAYPLPDENLTELFKFINSNVQNMDGAVQALRQFFTILFRQFSKKVDALLQSDGDLSLPVLLRNDLAKSDSRSLLYKTVCEEYRSRDPVAKNSNNASKELGGLIAKLKPTVDNPVSLILYVDEAHTLTELKIGTTDSTLYDAMIKAASEYVNYRFFILFLSTSSQLRRLAGPAKVSRSARRVGPNVIPPFTEMPFDCHPELQDRGIESGLTLQEIQEYKFITRFGRPLWASAFLGHNRDSETQIRKLAVARLTGLSREPTILANLEYTPRLAILDTLLNLEYSPAKFQTRKLIDDMVTNHMRTAFSVPTDHTSMYSGYPSEPVLAEAALDTIQMITSPFCQEPMARLYNELSNDAKEALDVGQQGENVAKIILLRAYMAAVKQESPDSIQNDYPWRNGCSLITFLKQLTATTYHHTVMKSRPDTEVEGKCLDKAFKNAWVRFTHFARGADDSAMSTSMAWVAFVRGMAMIGWPAQDSVDLHIPVLLDKDEPITEANMSGILVQVKLRREWSKRSAMAVDADQLGYFPGPSNLRGSSPDETYKSRPYISLVMELSKPVTEKLPPSLVVNVTDNRKKVESEKQMQKTHGPLKMHYSRTSHPRYSLFFYGRSHRVYGYIPDDQSTQDAYNALLDIGAVASSMINAHPKGRDRKYIYQMKPFWTIGKDCFHWVDDKFLNDPASTGVEEKSEEVLIGENGE</sequence>
<dbReference type="EMBL" id="NHYD01002434">
    <property type="protein sequence ID" value="PPQ86746.1"/>
    <property type="molecule type" value="Genomic_DNA"/>
</dbReference>